<dbReference type="InterPro" id="IPR010730">
    <property type="entry name" value="HET"/>
</dbReference>
<protein>
    <recommendedName>
        <fullName evidence="1">Heterokaryon incompatibility domain-containing protein</fullName>
    </recommendedName>
</protein>
<evidence type="ECO:0000313" key="3">
    <source>
        <dbReference type="Proteomes" id="UP000800041"/>
    </source>
</evidence>
<name>A0A6G1HEC8_9PEZI</name>
<dbReference type="Proteomes" id="UP000800041">
    <property type="component" value="Unassembled WGS sequence"/>
</dbReference>
<organism evidence="2 3">
    <name type="scientific">Aulographum hederae CBS 113979</name>
    <dbReference type="NCBI Taxonomy" id="1176131"/>
    <lineage>
        <taxon>Eukaryota</taxon>
        <taxon>Fungi</taxon>
        <taxon>Dikarya</taxon>
        <taxon>Ascomycota</taxon>
        <taxon>Pezizomycotina</taxon>
        <taxon>Dothideomycetes</taxon>
        <taxon>Pleosporomycetidae</taxon>
        <taxon>Aulographales</taxon>
        <taxon>Aulographaceae</taxon>
    </lineage>
</organism>
<dbReference type="PANTHER" id="PTHR24148:SF64">
    <property type="entry name" value="HETEROKARYON INCOMPATIBILITY DOMAIN-CONTAINING PROTEIN"/>
    <property type="match status" value="1"/>
</dbReference>
<feature type="domain" description="Heterokaryon incompatibility" evidence="1">
    <location>
        <begin position="18"/>
        <end position="167"/>
    </location>
</feature>
<dbReference type="InterPro" id="IPR052895">
    <property type="entry name" value="HetReg/Transcr_Mod"/>
</dbReference>
<gene>
    <name evidence="2" type="ORF">K402DRAFT_322945</name>
</gene>
<proteinExistence type="predicted"/>
<evidence type="ECO:0000313" key="2">
    <source>
        <dbReference type="EMBL" id="KAF1991427.1"/>
    </source>
</evidence>
<accession>A0A6G1HEC8</accession>
<dbReference type="PANTHER" id="PTHR24148">
    <property type="entry name" value="ANKYRIN REPEAT DOMAIN-CONTAINING PROTEIN 39 HOMOLOG-RELATED"/>
    <property type="match status" value="1"/>
</dbReference>
<keyword evidence="3" id="KW-1185">Reference proteome</keyword>
<sequence length="593" mass="66979">HLQLASPSPERRKGSVRAISYVWGDANALVGIICDGVHHQITVSLALALKTLRHPLDARTLWADAICINQKDEKEKGHQVQQMRMVYEKAKGVLVHFGPDDDRIAEDCFNLVRDFNIFWGPTLLQYGDPHSVPSSSSYPFSVDPKRWDTVVNMSKLPWFDRLWVVQEAGLAKSCYVLWGDVSIAFSEIIELILWFGCRADIRQQLCPQIDLKWSLIFSFNQCTLENTTTRRNDLPLCAWVSNYVATGNAETTFIEILRTCRDMDATDPRDHVYGVMGSPFARNGDEKEILEPNYSKSNSVADVFVDIAKALLQHPGEAAYLLGAVDHRSPVNILAEDGCPSWAPRWDQGSWTSTSSSPLGWDHAGGRKDRFHADFRHGNLLHVHCIDFDELSWISEPLQEGNLSLDPARWDIETQKSGKSPIDNLWETIVSSYHKDAAELDYAFMVTLLQEYSWNEWVETHGIPKSRHRSDFAEYKLSMRTAAAALKTANGATGISRSTSAQVVRFSERIRDCYNRHLAHTKDGRLLLTPRFAEPNDRCCVIPGLPAPLILRPSGVEGVYHLVGDCYIYGVMGGEIMQLMEEGKYQSRRILLK</sequence>
<dbReference type="Pfam" id="PF26639">
    <property type="entry name" value="Het-6_barrel"/>
    <property type="match status" value="1"/>
</dbReference>
<reference evidence="2" key="1">
    <citation type="journal article" date="2020" name="Stud. Mycol.">
        <title>101 Dothideomycetes genomes: a test case for predicting lifestyles and emergence of pathogens.</title>
        <authorList>
            <person name="Haridas S."/>
            <person name="Albert R."/>
            <person name="Binder M."/>
            <person name="Bloem J."/>
            <person name="Labutti K."/>
            <person name="Salamov A."/>
            <person name="Andreopoulos B."/>
            <person name="Baker S."/>
            <person name="Barry K."/>
            <person name="Bills G."/>
            <person name="Bluhm B."/>
            <person name="Cannon C."/>
            <person name="Castanera R."/>
            <person name="Culley D."/>
            <person name="Daum C."/>
            <person name="Ezra D."/>
            <person name="Gonzalez J."/>
            <person name="Henrissat B."/>
            <person name="Kuo A."/>
            <person name="Liang C."/>
            <person name="Lipzen A."/>
            <person name="Lutzoni F."/>
            <person name="Magnuson J."/>
            <person name="Mondo S."/>
            <person name="Nolan M."/>
            <person name="Ohm R."/>
            <person name="Pangilinan J."/>
            <person name="Park H.-J."/>
            <person name="Ramirez L."/>
            <person name="Alfaro M."/>
            <person name="Sun H."/>
            <person name="Tritt A."/>
            <person name="Yoshinaga Y."/>
            <person name="Zwiers L.-H."/>
            <person name="Turgeon B."/>
            <person name="Goodwin S."/>
            <person name="Spatafora J."/>
            <person name="Crous P."/>
            <person name="Grigoriev I."/>
        </authorList>
    </citation>
    <scope>NUCLEOTIDE SEQUENCE</scope>
    <source>
        <strain evidence="2">CBS 113979</strain>
    </source>
</reference>
<dbReference type="AlphaFoldDB" id="A0A6G1HEC8"/>
<feature type="non-terminal residue" evidence="2">
    <location>
        <position position="1"/>
    </location>
</feature>
<dbReference type="EMBL" id="ML977139">
    <property type="protein sequence ID" value="KAF1991427.1"/>
    <property type="molecule type" value="Genomic_DNA"/>
</dbReference>
<evidence type="ECO:0000259" key="1">
    <source>
        <dbReference type="Pfam" id="PF06985"/>
    </source>
</evidence>
<dbReference type="OrthoDB" id="2157530at2759"/>
<dbReference type="Pfam" id="PF06985">
    <property type="entry name" value="HET"/>
    <property type="match status" value="1"/>
</dbReference>